<protein>
    <submittedName>
        <fullName evidence="4">Insulinase family protein</fullName>
    </submittedName>
    <submittedName>
        <fullName evidence="3">Peptidase M16</fullName>
    </submittedName>
</protein>
<dbReference type="Gene3D" id="3.30.830.10">
    <property type="entry name" value="Metalloenzyme, LuxS/M16 peptidase-like"/>
    <property type="match status" value="2"/>
</dbReference>
<dbReference type="PANTHER" id="PTHR11851">
    <property type="entry name" value="METALLOPROTEASE"/>
    <property type="match status" value="1"/>
</dbReference>
<dbReference type="GeneID" id="35765960"/>
<dbReference type="EMBL" id="QLQD01000087">
    <property type="protein sequence ID" value="RLU54479.1"/>
    <property type="molecule type" value="Genomic_DNA"/>
</dbReference>
<organism evidence="4 6">
    <name type="scientific">Streptococcus iniae</name>
    <name type="common">Streptococcus shiloi</name>
    <dbReference type="NCBI Taxonomy" id="1346"/>
    <lineage>
        <taxon>Bacteria</taxon>
        <taxon>Bacillati</taxon>
        <taxon>Bacillota</taxon>
        <taxon>Bacilli</taxon>
        <taxon>Lactobacillales</taxon>
        <taxon>Streptococcaceae</taxon>
        <taxon>Streptococcus</taxon>
    </lineage>
</organism>
<sequence>MSKLNQIEYPRISEKLFYSQLKNGMKLVILPKKMFAEKSAMLTVNFGSIYNRFTSRKRLVEAPEGLAHFLEHKLFEGDSGQDLSLKFTDLGADVNAFTTFDKTSYYFSGTSRFMESLTLLQELVMTAHFTEESINREKKIISQEIDMYSDDPDYQSYIGILQNLFPNSSLSKDIVGTKDSISEIDCALLQRHYRQFYYPANMTLIISGDLDPQEVLDGIIEGQKSIRVNRLSRFELQALDYNPVIRSNSIAMDIVTPKLVVGYRGQKLSSEKSLMEYKIALKFLLAMLMGWTSKTYQDWYNDSKIDDSFDIEIEIQHDFSFILISMDTSEPIAMSSRVRKKIAHFLKSKDINNGHLSILKREMFGDFMQGLDSIDHLMNQFNLFLSDNENFYDVPDLIDTMTLERILEIGQEFFGTADISDFTVFPK</sequence>
<evidence type="ECO:0000313" key="6">
    <source>
        <dbReference type="Proteomes" id="UP000269148"/>
    </source>
</evidence>
<feature type="domain" description="Peptidase M16 N-terminal" evidence="1">
    <location>
        <begin position="42"/>
        <end position="174"/>
    </location>
</feature>
<dbReference type="AlphaFoldDB" id="A0A3L8GBU8"/>
<dbReference type="Proteomes" id="UP000269148">
    <property type="component" value="Unassembled WGS sequence"/>
</dbReference>
<dbReference type="KEGG" id="sio:DW64_10145"/>
<reference evidence="3 5" key="1">
    <citation type="journal article" date="2014" name="Genome Announc.">
        <title>Complete Genome Sequence of a Virulent Strain, Streptococcus iniae ISET0901, Isolated from Diseased Tilapia.</title>
        <authorList>
            <person name="Pridgeon J.W."/>
            <person name="Zhang D."/>
            <person name="Zhang L."/>
        </authorList>
    </citation>
    <scope>NUCLEOTIDE SEQUENCE [LARGE SCALE GENOMIC DNA]</scope>
    <source>
        <strain evidence="3 5">ISET0901</strain>
    </source>
</reference>
<dbReference type="GO" id="GO:0046872">
    <property type="term" value="F:metal ion binding"/>
    <property type="evidence" value="ECO:0007669"/>
    <property type="project" value="InterPro"/>
</dbReference>
<feature type="domain" description="Peptidase M16 C-terminal" evidence="2">
    <location>
        <begin position="189"/>
        <end position="339"/>
    </location>
</feature>
<dbReference type="InterPro" id="IPR050361">
    <property type="entry name" value="MPP/UQCRC_Complex"/>
</dbReference>
<dbReference type="Pfam" id="PF00675">
    <property type="entry name" value="Peptidase_M16"/>
    <property type="match status" value="1"/>
</dbReference>
<evidence type="ECO:0000313" key="3">
    <source>
        <dbReference type="EMBL" id="AHY16780.1"/>
    </source>
</evidence>
<dbReference type="SMR" id="A0A3L8GBU8"/>
<evidence type="ECO:0000313" key="4">
    <source>
        <dbReference type="EMBL" id="RLU54479.1"/>
    </source>
</evidence>
<dbReference type="EMBL" id="CP007586">
    <property type="protein sequence ID" value="AHY16780.1"/>
    <property type="molecule type" value="Genomic_DNA"/>
</dbReference>
<gene>
    <name evidence="4" type="ORF">DIY07_10435</name>
    <name evidence="3" type="ORF">DQ08_10160</name>
</gene>
<dbReference type="OrthoDB" id="9811314at2"/>
<evidence type="ECO:0000259" key="1">
    <source>
        <dbReference type="Pfam" id="PF00675"/>
    </source>
</evidence>
<dbReference type="KEGG" id="siq:DQ08_10160"/>
<dbReference type="SUPFAM" id="SSF63411">
    <property type="entry name" value="LuxS/MPP-like metallohydrolase"/>
    <property type="match status" value="2"/>
</dbReference>
<dbReference type="PANTHER" id="PTHR11851:SF134">
    <property type="entry name" value="ZINC-DEPENDENT PROTEASE"/>
    <property type="match status" value="1"/>
</dbReference>
<dbReference type="NCBIfam" id="NF047421">
    <property type="entry name" value="YfmH_fam"/>
    <property type="match status" value="1"/>
</dbReference>
<dbReference type="InterPro" id="IPR007863">
    <property type="entry name" value="Peptidase_M16_C"/>
</dbReference>
<dbReference type="RefSeq" id="WP_003100523.1">
    <property type="nucleotide sequence ID" value="NZ_CP010783.1"/>
</dbReference>
<keyword evidence="5" id="KW-1185">Reference proteome</keyword>
<dbReference type="InterPro" id="IPR011765">
    <property type="entry name" value="Pept_M16_N"/>
</dbReference>
<dbReference type="KEGG" id="siz:SI82_10065"/>
<name>A0A3L8GBU8_STRIN</name>
<dbReference type="Proteomes" id="UP000025245">
    <property type="component" value="Chromosome"/>
</dbReference>
<dbReference type="Pfam" id="PF05193">
    <property type="entry name" value="Peptidase_M16_C"/>
    <property type="match status" value="1"/>
</dbReference>
<proteinExistence type="predicted"/>
<accession>A0A3L8GBU8</accession>
<reference evidence="4 6" key="2">
    <citation type="submission" date="2018-06" db="EMBL/GenBank/DDBJ databases">
        <title>Mutators as drivers of adaptation in pathogenic bacteria and a risk factor for host jumps and vaccine escape.</title>
        <authorList>
            <person name="Barnes A.C."/>
            <person name="Silayeva O."/>
        </authorList>
    </citation>
    <scope>NUCLEOTIDE SEQUENCE [LARGE SCALE GENOMIC DNA]</scope>
    <source>
        <strain evidence="4 6">QMA0445</strain>
    </source>
</reference>
<evidence type="ECO:0000313" key="5">
    <source>
        <dbReference type="Proteomes" id="UP000025245"/>
    </source>
</evidence>
<evidence type="ECO:0000259" key="2">
    <source>
        <dbReference type="Pfam" id="PF05193"/>
    </source>
</evidence>
<dbReference type="STRING" id="1346.BMF34_10100"/>
<dbReference type="InterPro" id="IPR011249">
    <property type="entry name" value="Metalloenz_LuxS/M16"/>
</dbReference>